<dbReference type="EMBL" id="ABEU02000025">
    <property type="protein sequence ID" value="PNR27326.1"/>
    <property type="molecule type" value="Genomic_DNA"/>
</dbReference>
<dbReference type="InParanoid" id="A0A2K1IDI2"/>
<dbReference type="AlphaFoldDB" id="A0A2K1IDI2"/>
<gene>
    <name evidence="3" type="ORF">PHYPA_029478</name>
</gene>
<evidence type="ECO:0000256" key="1">
    <source>
        <dbReference type="SAM" id="MobiDB-lite"/>
    </source>
</evidence>
<keyword evidence="5" id="KW-1185">Reference proteome</keyword>
<feature type="region of interest" description="Disordered" evidence="1">
    <location>
        <begin position="1"/>
        <end position="30"/>
    </location>
</feature>
<dbReference type="Proteomes" id="UP000006727">
    <property type="component" value="Chromosome 25"/>
</dbReference>
<dbReference type="Gramene" id="Pp3c25_2100V3.1">
    <property type="protein sequence ID" value="Pp3c25_2100V3.1"/>
    <property type="gene ID" value="Pp3c25_2100"/>
</dbReference>
<feature type="transmembrane region" description="Helical" evidence="2">
    <location>
        <begin position="95"/>
        <end position="118"/>
    </location>
</feature>
<sequence>MERGESSIGSQGITTIHPGDPKGHLVCRPRSDSESDLERHLNAILDHLPDLVDLKPKFKEYNEAAWKAVRTNDWKTACQHHEECLTILEGMENRLWIYIHTWLVLWVCIPLVHMYQIWLKDYPKCITLYNQMLQQLNREDGSGDEARLGKLYYEILWHRRMVLFEWSHTLDKKRKGDPLGLYIRAKAFSAVAVPNEQDFVTLQEMVNHWGKKSAMQSCEGDMRVAFCFNLKHLYNVCGGELSKLIEWTRQKWTWINRADLSQDSYIELKLQDIESYKKADMIEEAQRVMAQLESETAQLGPSSIKFNILIYKARLCMDSNPAEADSLITSARRGLEKLNSSSDSPFGVIRPTSNEDSGRTKDAMKRFKEIHWRPSDDLSVFERGKDIGKRWDMLHKAIDAYERSLQLLRQPSEHTLMWTSRGEIMGHMKLGKCHRIPYQLKDPYLMYCANLGKDLDVHTECVHLQTATDHLLKASELATTNRHDDALEPIRKEIGMVHFFKALALVDLAQKLVKLIPQFRSHPDFKGIQIHESEIRLEIKEPDDRNSPQTSKFKIVRVHFLIV</sequence>
<keyword evidence="2" id="KW-0472">Membrane</keyword>
<keyword evidence="2" id="KW-0812">Transmembrane</keyword>
<protein>
    <submittedName>
        <fullName evidence="3 4">Uncharacterized protein</fullName>
    </submittedName>
</protein>
<reference evidence="3 5" key="2">
    <citation type="journal article" date="2018" name="Plant J.">
        <title>The Physcomitrella patens chromosome-scale assembly reveals moss genome structure and evolution.</title>
        <authorList>
            <person name="Lang D."/>
            <person name="Ullrich K.K."/>
            <person name="Murat F."/>
            <person name="Fuchs J."/>
            <person name="Jenkins J."/>
            <person name="Haas F.B."/>
            <person name="Piednoel M."/>
            <person name="Gundlach H."/>
            <person name="Van Bel M."/>
            <person name="Meyberg R."/>
            <person name="Vives C."/>
            <person name="Morata J."/>
            <person name="Symeonidi A."/>
            <person name="Hiss M."/>
            <person name="Muchero W."/>
            <person name="Kamisugi Y."/>
            <person name="Saleh O."/>
            <person name="Blanc G."/>
            <person name="Decker E.L."/>
            <person name="van Gessel N."/>
            <person name="Grimwood J."/>
            <person name="Hayes R.D."/>
            <person name="Graham S.W."/>
            <person name="Gunter L.E."/>
            <person name="McDaniel S.F."/>
            <person name="Hoernstein S.N.W."/>
            <person name="Larsson A."/>
            <person name="Li F.W."/>
            <person name="Perroud P.F."/>
            <person name="Phillips J."/>
            <person name="Ranjan P."/>
            <person name="Rokshar D.S."/>
            <person name="Rothfels C.J."/>
            <person name="Schneider L."/>
            <person name="Shu S."/>
            <person name="Stevenson D.W."/>
            <person name="Thummler F."/>
            <person name="Tillich M."/>
            <person name="Villarreal Aguilar J.C."/>
            <person name="Widiez T."/>
            <person name="Wong G.K."/>
            <person name="Wymore A."/>
            <person name="Zhang Y."/>
            <person name="Zimmer A.D."/>
            <person name="Quatrano R.S."/>
            <person name="Mayer K.F.X."/>
            <person name="Goodstein D."/>
            <person name="Casacuberta J.M."/>
            <person name="Vandepoele K."/>
            <person name="Reski R."/>
            <person name="Cuming A.C."/>
            <person name="Tuskan G.A."/>
            <person name="Maumus F."/>
            <person name="Salse J."/>
            <person name="Schmutz J."/>
            <person name="Rensing S.A."/>
        </authorList>
    </citation>
    <scope>NUCLEOTIDE SEQUENCE [LARGE SCALE GENOMIC DNA]</scope>
    <source>
        <strain evidence="4 5">cv. Gransden 2004</strain>
    </source>
</reference>
<organism evidence="3">
    <name type="scientific">Physcomitrium patens</name>
    <name type="common">Spreading-leaved earth moss</name>
    <name type="synonym">Physcomitrella patens</name>
    <dbReference type="NCBI Taxonomy" id="3218"/>
    <lineage>
        <taxon>Eukaryota</taxon>
        <taxon>Viridiplantae</taxon>
        <taxon>Streptophyta</taxon>
        <taxon>Embryophyta</taxon>
        <taxon>Bryophyta</taxon>
        <taxon>Bryophytina</taxon>
        <taxon>Bryopsida</taxon>
        <taxon>Funariidae</taxon>
        <taxon>Funariales</taxon>
        <taxon>Funariaceae</taxon>
        <taxon>Physcomitrium</taxon>
    </lineage>
</organism>
<accession>A0A2K1IDI2</accession>
<reference evidence="4" key="3">
    <citation type="submission" date="2020-12" db="UniProtKB">
        <authorList>
            <consortium name="EnsemblPlants"/>
        </authorList>
    </citation>
    <scope>IDENTIFICATION</scope>
</reference>
<evidence type="ECO:0000313" key="3">
    <source>
        <dbReference type="EMBL" id="PNR27326.1"/>
    </source>
</evidence>
<evidence type="ECO:0000256" key="2">
    <source>
        <dbReference type="SAM" id="Phobius"/>
    </source>
</evidence>
<evidence type="ECO:0000313" key="4">
    <source>
        <dbReference type="EnsemblPlants" id="Pp3c25_2100V3.1"/>
    </source>
</evidence>
<proteinExistence type="predicted"/>
<feature type="compositionally biased region" description="Basic and acidic residues" evidence="1">
    <location>
        <begin position="19"/>
        <end position="30"/>
    </location>
</feature>
<name>A0A2K1IDI2_PHYPA</name>
<evidence type="ECO:0000313" key="5">
    <source>
        <dbReference type="Proteomes" id="UP000006727"/>
    </source>
</evidence>
<dbReference type="EnsemblPlants" id="Pp3c25_2100V3.1">
    <property type="protein sequence ID" value="Pp3c25_2100V3.1"/>
    <property type="gene ID" value="Pp3c25_2100"/>
</dbReference>
<reference evidence="3 5" key="1">
    <citation type="journal article" date="2008" name="Science">
        <title>The Physcomitrella genome reveals evolutionary insights into the conquest of land by plants.</title>
        <authorList>
            <person name="Rensing S."/>
            <person name="Lang D."/>
            <person name="Zimmer A."/>
            <person name="Terry A."/>
            <person name="Salamov A."/>
            <person name="Shapiro H."/>
            <person name="Nishiyama T."/>
            <person name="Perroud P.-F."/>
            <person name="Lindquist E."/>
            <person name="Kamisugi Y."/>
            <person name="Tanahashi T."/>
            <person name="Sakakibara K."/>
            <person name="Fujita T."/>
            <person name="Oishi K."/>
            <person name="Shin-I T."/>
            <person name="Kuroki Y."/>
            <person name="Toyoda A."/>
            <person name="Suzuki Y."/>
            <person name="Hashimoto A."/>
            <person name="Yamaguchi K."/>
            <person name="Sugano A."/>
            <person name="Kohara Y."/>
            <person name="Fujiyama A."/>
            <person name="Anterola A."/>
            <person name="Aoki S."/>
            <person name="Ashton N."/>
            <person name="Barbazuk W.B."/>
            <person name="Barker E."/>
            <person name="Bennetzen J."/>
            <person name="Bezanilla M."/>
            <person name="Blankenship R."/>
            <person name="Cho S.H."/>
            <person name="Dutcher S."/>
            <person name="Estelle M."/>
            <person name="Fawcett J.A."/>
            <person name="Gundlach H."/>
            <person name="Hanada K."/>
            <person name="Heyl A."/>
            <person name="Hicks K.A."/>
            <person name="Hugh J."/>
            <person name="Lohr M."/>
            <person name="Mayer K."/>
            <person name="Melkozernov A."/>
            <person name="Murata T."/>
            <person name="Nelson D."/>
            <person name="Pils B."/>
            <person name="Prigge M."/>
            <person name="Reiss B."/>
            <person name="Renner T."/>
            <person name="Rombauts S."/>
            <person name="Rushton P."/>
            <person name="Sanderfoot A."/>
            <person name="Schween G."/>
            <person name="Shiu S.-H."/>
            <person name="Stueber K."/>
            <person name="Theodoulou F.L."/>
            <person name="Tu H."/>
            <person name="Van de Peer Y."/>
            <person name="Verrier P.J."/>
            <person name="Waters E."/>
            <person name="Wood A."/>
            <person name="Yang L."/>
            <person name="Cove D."/>
            <person name="Cuming A."/>
            <person name="Hasebe M."/>
            <person name="Lucas S."/>
            <person name="Mishler D.B."/>
            <person name="Reski R."/>
            <person name="Grigoriev I."/>
            <person name="Quatrano R.S."/>
            <person name="Boore J.L."/>
        </authorList>
    </citation>
    <scope>NUCLEOTIDE SEQUENCE [LARGE SCALE GENOMIC DNA]</scope>
    <source>
        <strain evidence="4 5">cv. Gransden 2004</strain>
    </source>
</reference>
<keyword evidence="2" id="KW-1133">Transmembrane helix</keyword>